<protein>
    <submittedName>
        <fullName evidence="4">Pre-peptidase C-terminal domain-containing protein</fullName>
    </submittedName>
</protein>
<gene>
    <name evidence="4" type="ORF">SFC79_20570</name>
</gene>
<keyword evidence="2" id="KW-0732">Signal</keyword>
<dbReference type="Pfam" id="PF04151">
    <property type="entry name" value="PPC"/>
    <property type="match status" value="1"/>
</dbReference>
<organism evidence="4 5">
    <name type="scientific">Nocardioides renjunii</name>
    <dbReference type="NCBI Taxonomy" id="3095075"/>
    <lineage>
        <taxon>Bacteria</taxon>
        <taxon>Bacillati</taxon>
        <taxon>Actinomycetota</taxon>
        <taxon>Actinomycetes</taxon>
        <taxon>Propionibacteriales</taxon>
        <taxon>Nocardioidaceae</taxon>
        <taxon>Nocardioides</taxon>
    </lineage>
</organism>
<name>A0ABU5KH24_9ACTN</name>
<dbReference type="InterPro" id="IPR007280">
    <property type="entry name" value="Peptidase_C_arc/bac"/>
</dbReference>
<proteinExistence type="predicted"/>
<keyword evidence="5" id="KW-1185">Reference proteome</keyword>
<dbReference type="SUPFAM" id="SSF55486">
    <property type="entry name" value="Metalloproteases ('zincins'), catalytic domain"/>
    <property type="match status" value="1"/>
</dbReference>
<evidence type="ECO:0000259" key="3">
    <source>
        <dbReference type="Pfam" id="PF04151"/>
    </source>
</evidence>
<evidence type="ECO:0000313" key="4">
    <source>
        <dbReference type="EMBL" id="MDZ5664181.1"/>
    </source>
</evidence>
<comment type="caution">
    <text evidence="4">The sequence shown here is derived from an EMBL/GenBank/DDBJ whole genome shotgun (WGS) entry which is preliminary data.</text>
</comment>
<feature type="domain" description="Peptidase C-terminal archaeal/bacterial" evidence="3">
    <location>
        <begin position="219"/>
        <end position="287"/>
    </location>
</feature>
<dbReference type="EMBL" id="JAXQPW010000011">
    <property type="protein sequence ID" value="MDZ5664181.1"/>
    <property type="molecule type" value="Genomic_DNA"/>
</dbReference>
<dbReference type="Proteomes" id="UP001291999">
    <property type="component" value="Unassembled WGS sequence"/>
</dbReference>
<dbReference type="RefSeq" id="WP_322425768.1">
    <property type="nucleotide sequence ID" value="NZ_JAXQPW010000011.1"/>
</dbReference>
<accession>A0ABU5KH24</accession>
<dbReference type="Gene3D" id="2.60.120.380">
    <property type="match status" value="1"/>
</dbReference>
<feature type="signal peptide" evidence="2">
    <location>
        <begin position="1"/>
        <end position="26"/>
    </location>
</feature>
<evidence type="ECO:0000256" key="2">
    <source>
        <dbReference type="SAM" id="SignalP"/>
    </source>
</evidence>
<dbReference type="SUPFAM" id="SSF89260">
    <property type="entry name" value="Collagen-binding domain"/>
    <property type="match status" value="1"/>
</dbReference>
<evidence type="ECO:0000313" key="5">
    <source>
        <dbReference type="Proteomes" id="UP001291999"/>
    </source>
</evidence>
<feature type="chain" id="PRO_5047220067" evidence="2">
    <location>
        <begin position="27"/>
        <end position="664"/>
    </location>
</feature>
<feature type="region of interest" description="Disordered" evidence="1">
    <location>
        <begin position="106"/>
        <end position="152"/>
    </location>
</feature>
<dbReference type="PROSITE" id="PS51257">
    <property type="entry name" value="PROKAR_LIPOPROTEIN"/>
    <property type="match status" value="1"/>
</dbReference>
<sequence>MRRTVSVAVGLGAAACLVTPAALSGAAPAPGEEPTPGQQQALDLGIQVAPKESGAAALTADTNPNPYLANLPSLTDANYFAWNKDMHAEAEKRAVSQRLAANRREAFGTSRRGTSARAVPTPFVHDEEEPAGTSGSNDSHVDAEPIPGFGTGATRIPAVRILGGLAAPPTSAPRTVTTTEDQGAIPLATPTGIVGAGSSVTTSVLGDGPHGPAGTASNDFDFYSVDVVAGQTLTANTEGSASTTDTILVVYAADGTPLVADDDSGTGTSSSLSYKPATPGTYYVMVGGYAFDPLPADPFDSGSGAGGADVGDYRVAIASQELDADFYSVRLRPGDTVGSSAEGAATGLTVRTPSGEERVGGVGTDASSLYPPTSPLIGGGNTAIAYVAEEAGWYSVEVSGGSGSYDVTVEGYRPGTQGDRGRRQTVLLDFAPGRVNTATWGGPGTRRVSPFAAFVPQWGIARTSARALENRILNQVRANLQAEIAGTNPTVNVDVLNARLYPELIGQENVSRIYVAGTIAETGINTIGIAQYIDPGNFGQEDEAIVLLDVLSAPAGPASSLNTYLNATSDRLAFVSQAVANVTAHEVGHTIGNYHTDNADEVHNMMDSGGANFGVNLYGVGPDNVGGTADDENIEFQTDTYSPVEGFTGLEDTENVTSWAYAGR</sequence>
<evidence type="ECO:0000256" key="1">
    <source>
        <dbReference type="SAM" id="MobiDB-lite"/>
    </source>
</evidence>
<reference evidence="4 5" key="1">
    <citation type="submission" date="2023-11" db="EMBL/GenBank/DDBJ databases">
        <title>Novel species in genus Nocardioides.</title>
        <authorList>
            <person name="Zhou H."/>
        </authorList>
    </citation>
    <scope>NUCLEOTIDE SEQUENCE [LARGE SCALE GENOMIC DNA]</scope>
    <source>
        <strain evidence="4 5">S-58</strain>
    </source>
</reference>